<dbReference type="Proteomes" id="UP001155604">
    <property type="component" value="Unassembled WGS sequence"/>
</dbReference>
<dbReference type="PROSITE" id="PS51257">
    <property type="entry name" value="PROKAR_LIPOPROTEIN"/>
    <property type="match status" value="1"/>
</dbReference>
<feature type="signal peptide" evidence="1">
    <location>
        <begin position="1"/>
        <end position="22"/>
    </location>
</feature>
<sequence length="140" mass="15896">MKRVFGVCLACCLFGGAMSCQAAGSFSELQSEELTPVFDQTIDSAYGSQSVLLEKELPALTTDIQSWNKRYTGFDINENSWGCGLIGSNAKVHRIAYTLYFQTDREVWVPLNGKTIYQSFWQVVHPKQEEYVWTFDQNSQ</sequence>
<reference evidence="2" key="1">
    <citation type="journal article" date="2023" name="Int. J. Syst. Evol. Microbiol.">
        <title>&lt;i&gt;Shewanella septentrionalis&lt;/i&gt; sp. nov. and &lt;i&gt;Shewanella holmiensis&lt;/i&gt; sp. nov., isolated from Baltic Sea water and sediments.</title>
        <authorList>
            <person name="Martin-Rodriguez A.J."/>
            <person name="Thorell K."/>
            <person name="Joffre E."/>
            <person name="Jensie-Markopoulos S."/>
            <person name="Moore E.R.B."/>
            <person name="Sjoling A."/>
        </authorList>
    </citation>
    <scope>NUCLEOTIDE SEQUENCE</scope>
    <source>
        <strain evidence="2">SP1W3</strain>
    </source>
</reference>
<organism evidence="2 3">
    <name type="scientific">Shewanella septentrionalis</name>
    <dbReference type="NCBI Taxonomy" id="2952223"/>
    <lineage>
        <taxon>Bacteria</taxon>
        <taxon>Pseudomonadati</taxon>
        <taxon>Pseudomonadota</taxon>
        <taxon>Gammaproteobacteria</taxon>
        <taxon>Alteromonadales</taxon>
        <taxon>Shewanellaceae</taxon>
        <taxon>Shewanella</taxon>
    </lineage>
</organism>
<dbReference type="RefSeq" id="WP_261272374.1">
    <property type="nucleotide sequence ID" value="NZ_JAMTCC010000011.1"/>
</dbReference>
<proteinExistence type="predicted"/>
<accession>A0A9X2WUG3</accession>
<evidence type="ECO:0000256" key="1">
    <source>
        <dbReference type="SAM" id="SignalP"/>
    </source>
</evidence>
<comment type="caution">
    <text evidence="2">The sequence shown here is derived from an EMBL/GenBank/DDBJ whole genome shotgun (WGS) entry which is preliminary data.</text>
</comment>
<evidence type="ECO:0000313" key="3">
    <source>
        <dbReference type="Proteomes" id="UP001155604"/>
    </source>
</evidence>
<keyword evidence="1" id="KW-0732">Signal</keyword>
<keyword evidence="3" id="KW-1185">Reference proteome</keyword>
<protein>
    <recommendedName>
        <fullName evidence="4">Lipoprotein</fullName>
    </recommendedName>
</protein>
<feature type="chain" id="PRO_5040894250" description="Lipoprotein" evidence="1">
    <location>
        <begin position="23"/>
        <end position="140"/>
    </location>
</feature>
<evidence type="ECO:0008006" key="4">
    <source>
        <dbReference type="Google" id="ProtNLM"/>
    </source>
</evidence>
<dbReference type="AlphaFoldDB" id="A0A9X2WUG3"/>
<gene>
    <name evidence="2" type="ORF">NE536_07985</name>
</gene>
<evidence type="ECO:0000313" key="2">
    <source>
        <dbReference type="EMBL" id="MCT7945312.1"/>
    </source>
</evidence>
<dbReference type="EMBL" id="JAMTCC010000011">
    <property type="protein sequence ID" value="MCT7945312.1"/>
    <property type="molecule type" value="Genomic_DNA"/>
</dbReference>
<name>A0A9X2WUG3_9GAMM</name>